<proteinExistence type="predicted"/>
<keyword evidence="5" id="KW-0539">Nucleus</keyword>
<keyword evidence="2 6" id="KW-0853">WD repeat</keyword>
<evidence type="ECO:0000256" key="1">
    <source>
        <dbReference type="ARBA" id="ARBA00004123"/>
    </source>
</evidence>
<dbReference type="GO" id="GO:0005634">
    <property type="term" value="C:nucleus"/>
    <property type="evidence" value="ECO:0007669"/>
    <property type="project" value="UniProtKB-SubCell"/>
</dbReference>
<evidence type="ECO:0000313" key="7">
    <source>
        <dbReference type="EMBL" id="KAK1360363.1"/>
    </source>
</evidence>
<evidence type="ECO:0000256" key="2">
    <source>
        <dbReference type="ARBA" id="ARBA00022574"/>
    </source>
</evidence>
<dbReference type="GO" id="GO:0005829">
    <property type="term" value="C:cytosol"/>
    <property type="evidence" value="ECO:0007669"/>
    <property type="project" value="TreeGrafter"/>
</dbReference>
<keyword evidence="8" id="KW-1185">Reference proteome</keyword>
<dbReference type="PROSITE" id="PS50082">
    <property type="entry name" value="WD_REPEATS_2"/>
    <property type="match status" value="1"/>
</dbReference>
<protein>
    <submittedName>
        <fullName evidence="7">Uncharacterized protein</fullName>
    </submittedName>
</protein>
<sequence>MRFVYSPICRSVSCFTFVCSQDYPRGFLVSGSGDSTVRLWEYASGSLLHTCEVGAELSLINSGEGEKKVPSASYHNSLSYHGSAVNALRFSPSGKKLMVFS</sequence>
<dbReference type="InterPro" id="IPR036322">
    <property type="entry name" value="WD40_repeat_dom_sf"/>
</dbReference>
<dbReference type="AlphaFoldDB" id="A0AAD8M5R7"/>
<evidence type="ECO:0000313" key="8">
    <source>
        <dbReference type="Proteomes" id="UP001237642"/>
    </source>
</evidence>
<keyword evidence="3" id="KW-0819">tRNA processing</keyword>
<gene>
    <name evidence="7" type="ORF">POM88_044837</name>
</gene>
<evidence type="ECO:0000256" key="3">
    <source>
        <dbReference type="ARBA" id="ARBA00022694"/>
    </source>
</evidence>
<dbReference type="Pfam" id="PF00400">
    <property type="entry name" value="WD40"/>
    <property type="match status" value="2"/>
</dbReference>
<keyword evidence="4" id="KW-0677">Repeat</keyword>
<accession>A0AAD8M5R7</accession>
<reference evidence="7" key="2">
    <citation type="submission" date="2023-05" db="EMBL/GenBank/DDBJ databases">
        <authorList>
            <person name="Schelkunov M.I."/>
        </authorList>
    </citation>
    <scope>NUCLEOTIDE SEQUENCE</scope>
    <source>
        <strain evidence="7">Hsosn_3</strain>
        <tissue evidence="7">Leaf</tissue>
    </source>
</reference>
<evidence type="ECO:0000256" key="4">
    <source>
        <dbReference type="ARBA" id="ARBA00022737"/>
    </source>
</evidence>
<dbReference type="EMBL" id="JAUIZM010000010">
    <property type="protein sequence ID" value="KAK1360363.1"/>
    <property type="molecule type" value="Genomic_DNA"/>
</dbReference>
<reference evidence="7" key="1">
    <citation type="submission" date="2023-02" db="EMBL/GenBank/DDBJ databases">
        <title>Genome of toxic invasive species Heracleum sosnowskyi carries increased number of genes despite the absence of recent whole-genome duplications.</title>
        <authorList>
            <person name="Schelkunov M."/>
            <person name="Shtratnikova V."/>
            <person name="Makarenko M."/>
            <person name="Klepikova A."/>
            <person name="Omelchenko D."/>
            <person name="Novikova G."/>
            <person name="Obukhova E."/>
            <person name="Bogdanov V."/>
            <person name="Penin A."/>
            <person name="Logacheva M."/>
        </authorList>
    </citation>
    <scope>NUCLEOTIDE SEQUENCE</scope>
    <source>
        <strain evidence="7">Hsosn_3</strain>
        <tissue evidence="7">Leaf</tissue>
    </source>
</reference>
<dbReference type="GO" id="GO:0006400">
    <property type="term" value="P:tRNA modification"/>
    <property type="evidence" value="ECO:0007669"/>
    <property type="project" value="TreeGrafter"/>
</dbReference>
<dbReference type="InterPro" id="IPR028884">
    <property type="entry name" value="Trm82"/>
</dbReference>
<dbReference type="PANTHER" id="PTHR16288">
    <property type="entry name" value="WD40 REPEAT PROTEIN 4"/>
    <property type="match status" value="1"/>
</dbReference>
<organism evidence="7 8">
    <name type="scientific">Heracleum sosnowskyi</name>
    <dbReference type="NCBI Taxonomy" id="360622"/>
    <lineage>
        <taxon>Eukaryota</taxon>
        <taxon>Viridiplantae</taxon>
        <taxon>Streptophyta</taxon>
        <taxon>Embryophyta</taxon>
        <taxon>Tracheophyta</taxon>
        <taxon>Spermatophyta</taxon>
        <taxon>Magnoliopsida</taxon>
        <taxon>eudicotyledons</taxon>
        <taxon>Gunneridae</taxon>
        <taxon>Pentapetalae</taxon>
        <taxon>asterids</taxon>
        <taxon>campanulids</taxon>
        <taxon>Apiales</taxon>
        <taxon>Apiaceae</taxon>
        <taxon>Apioideae</taxon>
        <taxon>apioid superclade</taxon>
        <taxon>Tordylieae</taxon>
        <taxon>Tordyliinae</taxon>
        <taxon>Heracleum</taxon>
    </lineage>
</organism>
<comment type="caution">
    <text evidence="7">The sequence shown here is derived from an EMBL/GenBank/DDBJ whole genome shotgun (WGS) entry which is preliminary data.</text>
</comment>
<evidence type="ECO:0000256" key="6">
    <source>
        <dbReference type="PROSITE-ProRule" id="PRU00221"/>
    </source>
</evidence>
<evidence type="ECO:0000256" key="5">
    <source>
        <dbReference type="ARBA" id="ARBA00023242"/>
    </source>
</evidence>
<comment type="subcellular location">
    <subcellularLocation>
        <location evidence="1">Nucleus</location>
    </subcellularLocation>
</comment>
<dbReference type="PANTHER" id="PTHR16288:SF0">
    <property type="entry name" value="TRNA (GUANINE-N(7)-)-METHYLTRANSFERASE NON-CATALYTIC SUBUNIT WDR4"/>
    <property type="match status" value="1"/>
</dbReference>
<dbReference type="InterPro" id="IPR015943">
    <property type="entry name" value="WD40/YVTN_repeat-like_dom_sf"/>
</dbReference>
<dbReference type="GO" id="GO:0043527">
    <property type="term" value="C:tRNA methyltransferase complex"/>
    <property type="evidence" value="ECO:0007669"/>
    <property type="project" value="TreeGrafter"/>
</dbReference>
<dbReference type="InterPro" id="IPR001680">
    <property type="entry name" value="WD40_rpt"/>
</dbReference>
<dbReference type="SUPFAM" id="SSF50978">
    <property type="entry name" value="WD40 repeat-like"/>
    <property type="match status" value="1"/>
</dbReference>
<dbReference type="GO" id="GO:0036265">
    <property type="term" value="P:RNA (guanine-N7)-methylation"/>
    <property type="evidence" value="ECO:0007669"/>
    <property type="project" value="InterPro"/>
</dbReference>
<feature type="repeat" description="WD" evidence="6">
    <location>
        <begin position="27"/>
        <end position="50"/>
    </location>
</feature>
<name>A0AAD8M5R7_9APIA</name>
<dbReference type="Gene3D" id="2.130.10.10">
    <property type="entry name" value="YVTN repeat-like/Quinoprotein amine dehydrogenase"/>
    <property type="match status" value="1"/>
</dbReference>
<dbReference type="Proteomes" id="UP001237642">
    <property type="component" value="Unassembled WGS sequence"/>
</dbReference>